<evidence type="ECO:0000313" key="3">
    <source>
        <dbReference type="Proteomes" id="UP000178606"/>
    </source>
</evidence>
<comment type="caution">
    <text evidence="2">The sequence shown here is derived from an EMBL/GenBank/DDBJ whole genome shotgun (WGS) entry which is preliminary data.</text>
</comment>
<dbReference type="InterPro" id="IPR013216">
    <property type="entry name" value="Methyltransf_11"/>
</dbReference>
<evidence type="ECO:0000259" key="1">
    <source>
        <dbReference type="Pfam" id="PF08241"/>
    </source>
</evidence>
<dbReference type="CDD" id="cd02440">
    <property type="entry name" value="AdoMet_MTases"/>
    <property type="match status" value="1"/>
</dbReference>
<dbReference type="EMBL" id="MFKF01000389">
    <property type="protein sequence ID" value="OGG45063.1"/>
    <property type="molecule type" value="Genomic_DNA"/>
</dbReference>
<evidence type="ECO:0000313" key="2">
    <source>
        <dbReference type="EMBL" id="OGG45063.1"/>
    </source>
</evidence>
<name>A0A1F6C7E3_HANXR</name>
<reference evidence="2 3" key="1">
    <citation type="journal article" date="2016" name="Nat. Commun.">
        <title>Thousands of microbial genomes shed light on interconnected biogeochemical processes in an aquifer system.</title>
        <authorList>
            <person name="Anantharaman K."/>
            <person name="Brown C.T."/>
            <person name="Hug L.A."/>
            <person name="Sharon I."/>
            <person name="Castelle C.J."/>
            <person name="Probst A.J."/>
            <person name="Thomas B.C."/>
            <person name="Singh A."/>
            <person name="Wilkins M.J."/>
            <person name="Karaoz U."/>
            <person name="Brodie E.L."/>
            <person name="Williams K.H."/>
            <person name="Hubbard S.S."/>
            <person name="Banfield J.F."/>
        </authorList>
    </citation>
    <scope>NUCLEOTIDE SEQUENCE [LARGE SCALE GENOMIC DNA]</scope>
    <source>
        <strain evidence="3">RIFCSPLOWO2_12_FULL_64_10</strain>
    </source>
</reference>
<proteinExistence type="predicted"/>
<organism evidence="2 3">
    <name type="scientific">Handelsmanbacteria sp. (strain RIFCSPLOWO2_12_FULL_64_10)</name>
    <dbReference type="NCBI Taxonomy" id="1817868"/>
    <lineage>
        <taxon>Bacteria</taxon>
        <taxon>Candidatus Handelsmaniibacteriota</taxon>
    </lineage>
</organism>
<gene>
    <name evidence="2" type="ORF">A3F84_09020</name>
</gene>
<dbReference type="Pfam" id="PF08241">
    <property type="entry name" value="Methyltransf_11"/>
    <property type="match status" value="1"/>
</dbReference>
<dbReference type="GO" id="GO:0008757">
    <property type="term" value="F:S-adenosylmethionine-dependent methyltransferase activity"/>
    <property type="evidence" value="ECO:0007669"/>
    <property type="project" value="InterPro"/>
</dbReference>
<dbReference type="InterPro" id="IPR029063">
    <property type="entry name" value="SAM-dependent_MTases_sf"/>
</dbReference>
<accession>A0A1F6C7E3</accession>
<dbReference type="Proteomes" id="UP000178606">
    <property type="component" value="Unassembled WGS sequence"/>
</dbReference>
<feature type="domain" description="Methyltransferase type 11" evidence="1">
    <location>
        <begin position="28"/>
        <end position="109"/>
    </location>
</feature>
<protein>
    <recommendedName>
        <fullName evidence="1">Methyltransferase type 11 domain-containing protein</fullName>
    </recommendedName>
</protein>
<dbReference type="AlphaFoldDB" id="A0A1F6C7E3"/>
<dbReference type="Gene3D" id="3.40.50.150">
    <property type="entry name" value="Vaccinia Virus protein VP39"/>
    <property type="match status" value="1"/>
</dbReference>
<sequence>MFSKNWLVHRITRRHVAEAVRYARGRMLDVGCGGRPYRGLFTPVVSFYIGVDRRDDPAPDVKGDAQALPFRAEGFDTILCSQVLEHLPEPGRALAEMGRALRAGGHLIVTAPHIWGLHEEPHDYYRFTRYGLCHLMRQAGLEVVEVRAMAGYWVTAGARFCYYLEAFERGLLKPVVRLGYFLAQGCATILDRLHRVEGDTWNYIAVGRKPGQVERHVRV</sequence>
<dbReference type="SUPFAM" id="SSF53335">
    <property type="entry name" value="S-adenosyl-L-methionine-dependent methyltransferases"/>
    <property type="match status" value="1"/>
</dbReference>